<keyword evidence="3" id="KW-1003">Cell membrane</keyword>
<feature type="non-terminal residue" evidence="6">
    <location>
        <position position="68"/>
    </location>
</feature>
<evidence type="ECO:0000256" key="1">
    <source>
        <dbReference type="ARBA" id="ARBA00004651"/>
    </source>
</evidence>
<evidence type="ECO:0000256" key="4">
    <source>
        <dbReference type="SAM" id="Phobius"/>
    </source>
</evidence>
<dbReference type="AlphaFoldDB" id="A0A6B1G5J2"/>
<evidence type="ECO:0000313" key="6">
    <source>
        <dbReference type="EMBL" id="MYH63638.1"/>
    </source>
</evidence>
<comment type="subcellular location">
    <subcellularLocation>
        <location evidence="1">Cell membrane</location>
        <topology evidence="1">Multi-pass membrane protein</topology>
    </subcellularLocation>
</comment>
<keyword evidence="4" id="KW-0472">Membrane</keyword>
<feature type="domain" description="ABC transporter type 1 GsiC-like N-terminal" evidence="5">
    <location>
        <begin position="1"/>
        <end position="67"/>
    </location>
</feature>
<feature type="transmembrane region" description="Helical" evidence="4">
    <location>
        <begin position="9"/>
        <end position="27"/>
    </location>
</feature>
<dbReference type="PANTHER" id="PTHR43163:SF6">
    <property type="entry name" value="DIPEPTIDE TRANSPORT SYSTEM PERMEASE PROTEIN DPPB-RELATED"/>
    <property type="match status" value="1"/>
</dbReference>
<name>A0A6B1G5J2_9CHLR</name>
<dbReference type="EMBL" id="VYDA01000650">
    <property type="protein sequence ID" value="MYH63638.1"/>
    <property type="molecule type" value="Genomic_DNA"/>
</dbReference>
<organism evidence="6">
    <name type="scientific">Caldilineaceae bacterium SB0675_bin_29</name>
    <dbReference type="NCBI Taxonomy" id="2605266"/>
    <lineage>
        <taxon>Bacteria</taxon>
        <taxon>Bacillati</taxon>
        <taxon>Chloroflexota</taxon>
        <taxon>Caldilineae</taxon>
        <taxon>Caldilineales</taxon>
        <taxon>Caldilineaceae</taxon>
    </lineage>
</organism>
<evidence type="ECO:0000259" key="5">
    <source>
        <dbReference type="Pfam" id="PF19300"/>
    </source>
</evidence>
<dbReference type="Pfam" id="PF19300">
    <property type="entry name" value="BPD_transp_1_N"/>
    <property type="match status" value="1"/>
</dbReference>
<keyword evidence="4" id="KW-0812">Transmembrane</keyword>
<evidence type="ECO:0000256" key="3">
    <source>
        <dbReference type="ARBA" id="ARBA00022475"/>
    </source>
</evidence>
<reference evidence="6" key="1">
    <citation type="submission" date="2019-09" db="EMBL/GenBank/DDBJ databases">
        <title>Characterisation of the sponge microbiome using genome-centric metagenomics.</title>
        <authorList>
            <person name="Engelberts J.P."/>
            <person name="Robbins S.J."/>
            <person name="De Goeij J.M."/>
            <person name="Aranda M."/>
            <person name="Bell S.C."/>
            <person name="Webster N.S."/>
        </authorList>
    </citation>
    <scope>NUCLEOTIDE SEQUENCE</scope>
    <source>
        <strain evidence="6">SB0675_bin_29</strain>
    </source>
</reference>
<dbReference type="GO" id="GO:0005886">
    <property type="term" value="C:plasma membrane"/>
    <property type="evidence" value="ECO:0007669"/>
    <property type="project" value="UniProtKB-SubCell"/>
</dbReference>
<dbReference type="PANTHER" id="PTHR43163">
    <property type="entry name" value="DIPEPTIDE TRANSPORT SYSTEM PERMEASE PROTEIN DPPB-RELATED"/>
    <property type="match status" value="1"/>
</dbReference>
<sequence>MIAFIVRRILLLIPTLFFITIVTFLVIELPPGDYLDAYAANLAAGGDPVDQERLEALRKQFGLDKPAP</sequence>
<protein>
    <submittedName>
        <fullName evidence="6">ABC transporter permease</fullName>
    </submittedName>
</protein>
<dbReference type="InterPro" id="IPR045621">
    <property type="entry name" value="BPD_transp_1_N"/>
</dbReference>
<keyword evidence="2" id="KW-0813">Transport</keyword>
<evidence type="ECO:0000256" key="2">
    <source>
        <dbReference type="ARBA" id="ARBA00022448"/>
    </source>
</evidence>
<accession>A0A6B1G5J2</accession>
<proteinExistence type="predicted"/>
<keyword evidence="4" id="KW-1133">Transmembrane helix</keyword>
<comment type="caution">
    <text evidence="6">The sequence shown here is derived from an EMBL/GenBank/DDBJ whole genome shotgun (WGS) entry which is preliminary data.</text>
</comment>
<gene>
    <name evidence="6" type="ORF">F4148_18445</name>
</gene>